<evidence type="ECO:0000313" key="3">
    <source>
        <dbReference type="Proteomes" id="UP000534186"/>
    </source>
</evidence>
<keyword evidence="1" id="KW-0732">Signal</keyword>
<protein>
    <recommendedName>
        <fullName evidence="4">DUF2950 domain-containing protein</fullName>
    </recommendedName>
</protein>
<dbReference type="Proteomes" id="UP000534186">
    <property type="component" value="Unassembled WGS sequence"/>
</dbReference>
<proteinExistence type="predicted"/>
<reference evidence="2 3" key="1">
    <citation type="submission" date="2020-07" db="EMBL/GenBank/DDBJ databases">
        <title>Genomic Encyclopedia of Type Strains, Phase IV (KMG-V): Genome sequencing to study the core and pangenomes of soil and plant-associated prokaryotes.</title>
        <authorList>
            <person name="Whitman W."/>
        </authorList>
    </citation>
    <scope>NUCLEOTIDE SEQUENCE [LARGE SCALE GENOMIC DNA]</scope>
    <source>
        <strain evidence="2 3">M8UP30</strain>
    </source>
</reference>
<dbReference type="AlphaFoldDB" id="A0A7Y9NI49"/>
<evidence type="ECO:0000313" key="2">
    <source>
        <dbReference type="EMBL" id="NYF49672.1"/>
    </source>
</evidence>
<feature type="chain" id="PRO_5031301020" description="DUF2950 domain-containing protein" evidence="1">
    <location>
        <begin position="28"/>
        <end position="310"/>
    </location>
</feature>
<evidence type="ECO:0000256" key="1">
    <source>
        <dbReference type="SAM" id="SignalP"/>
    </source>
</evidence>
<accession>A0A7Y9NI49</accession>
<organism evidence="2 3">
    <name type="scientific">Tunturiibacter lichenicola</name>
    <dbReference type="NCBI Taxonomy" id="2051959"/>
    <lineage>
        <taxon>Bacteria</taxon>
        <taxon>Pseudomonadati</taxon>
        <taxon>Acidobacteriota</taxon>
        <taxon>Terriglobia</taxon>
        <taxon>Terriglobales</taxon>
        <taxon>Acidobacteriaceae</taxon>
        <taxon>Tunturiibacter</taxon>
    </lineage>
</organism>
<sequence length="310" mass="33281">MKLYRRDWWSRSLVATLLTFGAASALAQDSQVKTFPTYRAAAGAFVLAVKAKDDAALKEILGTQAQDLLSSGDATADENGRVGFLKGYEKAHAFVHNGPDMVTLTVGTSAWPLPFPIVKADGAWHFDAVKGAQELAYRRIGQNELDAIKVCRALRDAQKVYAESGHDGNPRGAYAEHVVSAPGKENGLYWETKEGEEESPAGSLVAAATSEGYDIQQGGKRTPFHGYYYRVLKAQGAHAVGGAKDYVRDGKMTGGFAIVAWPAEYGASGVMTFVIGRSGAVYQKDLGDGTEAAVKAMTMYDPDSSWKLAR</sequence>
<dbReference type="EMBL" id="JACCCV010000001">
    <property type="protein sequence ID" value="NYF49672.1"/>
    <property type="molecule type" value="Genomic_DNA"/>
</dbReference>
<name>A0A7Y9NI49_9BACT</name>
<feature type="signal peptide" evidence="1">
    <location>
        <begin position="1"/>
        <end position="27"/>
    </location>
</feature>
<dbReference type="Pfam" id="PF11453">
    <property type="entry name" value="DUF2950"/>
    <property type="match status" value="1"/>
</dbReference>
<evidence type="ECO:0008006" key="4">
    <source>
        <dbReference type="Google" id="ProtNLM"/>
    </source>
</evidence>
<gene>
    <name evidence="2" type="ORF">HDF12_000037</name>
</gene>
<dbReference type="InterPro" id="IPR021556">
    <property type="entry name" value="DUF2950"/>
</dbReference>
<comment type="caution">
    <text evidence="2">The sequence shown here is derived from an EMBL/GenBank/DDBJ whole genome shotgun (WGS) entry which is preliminary data.</text>
</comment>